<sequence>MNRCLTSLTRPFLGLALATALGLTPSISGAQDAVRQFPSKALRGIMEVTTPPEVLINGQLERLSPGAHIRGPDNLLVLSGSLVGQQLPVNYLRNQQAMIHDVWILNAAEARQDRAGLEPRVNFSFASDADKPKTDDGKTPFDQLPMFPRH</sequence>
<evidence type="ECO:0000313" key="2">
    <source>
        <dbReference type="EMBL" id="OIQ75772.1"/>
    </source>
</evidence>
<evidence type="ECO:0000256" key="1">
    <source>
        <dbReference type="SAM" id="MobiDB-lite"/>
    </source>
</evidence>
<comment type="caution">
    <text evidence="2">The sequence shown here is derived from an EMBL/GenBank/DDBJ whole genome shotgun (WGS) entry which is preliminary data.</text>
</comment>
<dbReference type="AlphaFoldDB" id="A0A1J5Q7D5"/>
<protein>
    <submittedName>
        <fullName evidence="2">Uncharacterized protein</fullName>
    </submittedName>
</protein>
<dbReference type="EMBL" id="MLJW01002061">
    <property type="protein sequence ID" value="OIQ75772.1"/>
    <property type="molecule type" value="Genomic_DNA"/>
</dbReference>
<reference evidence="2" key="1">
    <citation type="submission" date="2016-10" db="EMBL/GenBank/DDBJ databases">
        <title>Sequence of Gallionella enrichment culture.</title>
        <authorList>
            <person name="Poehlein A."/>
            <person name="Muehling M."/>
            <person name="Daniel R."/>
        </authorList>
    </citation>
    <scope>NUCLEOTIDE SEQUENCE</scope>
</reference>
<proteinExistence type="predicted"/>
<gene>
    <name evidence="2" type="ORF">GALL_425550</name>
</gene>
<organism evidence="2">
    <name type="scientific">mine drainage metagenome</name>
    <dbReference type="NCBI Taxonomy" id="410659"/>
    <lineage>
        <taxon>unclassified sequences</taxon>
        <taxon>metagenomes</taxon>
        <taxon>ecological metagenomes</taxon>
    </lineage>
</organism>
<name>A0A1J5Q7D5_9ZZZZ</name>
<accession>A0A1J5Q7D5</accession>
<feature type="region of interest" description="Disordered" evidence="1">
    <location>
        <begin position="126"/>
        <end position="150"/>
    </location>
</feature>
<feature type="compositionally biased region" description="Basic and acidic residues" evidence="1">
    <location>
        <begin position="128"/>
        <end position="139"/>
    </location>
</feature>